<proteinExistence type="predicted"/>
<sequence length="64" mass="7076">MLTKLDEQRLVVRLIPVKIRGQLGQIGVAVHVAPEISDVMILGGSSQKIKPIRKRSVTSVVEMR</sequence>
<accession>E0XXV7</accession>
<name>E0XXV7_9DELT</name>
<protein>
    <submittedName>
        <fullName evidence="1">Uncharacterized protein</fullName>
    </submittedName>
</protein>
<organism evidence="1">
    <name type="scientific">uncultured delta proteobacterium HF0200_14D13</name>
    <dbReference type="NCBI Taxonomy" id="710830"/>
    <lineage>
        <taxon>Bacteria</taxon>
        <taxon>Deltaproteobacteria</taxon>
        <taxon>environmental samples</taxon>
    </lineage>
</organism>
<evidence type="ECO:0000313" key="1">
    <source>
        <dbReference type="EMBL" id="ADI19248.1"/>
    </source>
</evidence>
<dbReference type="AlphaFoldDB" id="E0XXV7"/>
<dbReference type="EMBL" id="GU474914">
    <property type="protein sequence ID" value="ADI19248.1"/>
    <property type="molecule type" value="Genomic_DNA"/>
</dbReference>
<reference evidence="1" key="1">
    <citation type="journal article" date="2011" name="Environ. Microbiol.">
        <title>Time-series analyses of Monterey Bay coastal microbial picoplankton using a 'genome proxy' microarray.</title>
        <authorList>
            <person name="Rich V.I."/>
            <person name="Pham V.D."/>
            <person name="Eppley J."/>
            <person name="Shi Y."/>
            <person name="DeLong E.F."/>
        </authorList>
    </citation>
    <scope>NUCLEOTIDE SEQUENCE</scope>
</reference>